<keyword evidence="18" id="KW-1185">Reference proteome</keyword>
<dbReference type="InterPro" id="IPR050182">
    <property type="entry name" value="Cytochrome_P450_fam2"/>
</dbReference>
<dbReference type="Gene3D" id="1.10.630.10">
    <property type="entry name" value="Cytochrome P450"/>
    <property type="match status" value="1"/>
</dbReference>
<evidence type="ECO:0000256" key="6">
    <source>
        <dbReference type="ARBA" id="ARBA00022617"/>
    </source>
</evidence>
<dbReference type="GO" id="GO:0006082">
    <property type="term" value="P:organic acid metabolic process"/>
    <property type="evidence" value="ECO:0007669"/>
    <property type="project" value="TreeGrafter"/>
</dbReference>
<evidence type="ECO:0000256" key="9">
    <source>
        <dbReference type="ARBA" id="ARBA00022848"/>
    </source>
</evidence>
<dbReference type="EMBL" id="JALNTZ010000009">
    <property type="protein sequence ID" value="KAJ3642019.1"/>
    <property type="molecule type" value="Genomic_DNA"/>
</dbReference>
<dbReference type="PANTHER" id="PTHR24300">
    <property type="entry name" value="CYTOCHROME P450 508A4-RELATED"/>
    <property type="match status" value="1"/>
</dbReference>
<name>A0AA38HQZ5_9CUCU</name>
<evidence type="ECO:0000313" key="18">
    <source>
        <dbReference type="Proteomes" id="UP001168821"/>
    </source>
</evidence>
<dbReference type="Pfam" id="PF00067">
    <property type="entry name" value="p450"/>
    <property type="match status" value="1"/>
</dbReference>
<gene>
    <name evidence="17" type="ORF">Zmor_028483</name>
</gene>
<dbReference type="PRINTS" id="PR00385">
    <property type="entry name" value="P450"/>
</dbReference>
<keyword evidence="9" id="KW-0492">Microsome</keyword>
<evidence type="ECO:0000256" key="5">
    <source>
        <dbReference type="ARBA" id="ARBA00010617"/>
    </source>
</evidence>
<dbReference type="Proteomes" id="UP001168821">
    <property type="component" value="Unassembled WGS sequence"/>
</dbReference>
<evidence type="ECO:0000256" key="14">
    <source>
        <dbReference type="PIRSR" id="PIRSR602401-1"/>
    </source>
</evidence>
<comment type="function">
    <text evidence="2">May be involved in the metabolism of insect hormones and in the breakdown of synthetic insecticides.</text>
</comment>
<keyword evidence="6 14" id="KW-0349">Heme</keyword>
<evidence type="ECO:0000256" key="16">
    <source>
        <dbReference type="SAM" id="Phobius"/>
    </source>
</evidence>
<dbReference type="AlphaFoldDB" id="A0AA38HQZ5"/>
<evidence type="ECO:0000256" key="13">
    <source>
        <dbReference type="ARBA" id="ARBA00023136"/>
    </source>
</evidence>
<evidence type="ECO:0000256" key="15">
    <source>
        <dbReference type="SAM" id="Coils"/>
    </source>
</evidence>
<protein>
    <recommendedName>
        <fullName evidence="19">Cytochrome P450</fullName>
    </recommendedName>
</protein>
<dbReference type="GO" id="GO:0020037">
    <property type="term" value="F:heme binding"/>
    <property type="evidence" value="ECO:0007669"/>
    <property type="project" value="InterPro"/>
</dbReference>
<keyword evidence="11 14" id="KW-0408">Iron</keyword>
<evidence type="ECO:0000256" key="3">
    <source>
        <dbReference type="ARBA" id="ARBA00004174"/>
    </source>
</evidence>
<comment type="caution">
    <text evidence="17">The sequence shown here is derived from an EMBL/GenBank/DDBJ whole genome shotgun (WGS) entry which is preliminary data.</text>
</comment>
<feature type="transmembrane region" description="Helical" evidence="16">
    <location>
        <begin position="49"/>
        <end position="70"/>
    </location>
</feature>
<evidence type="ECO:0000313" key="17">
    <source>
        <dbReference type="EMBL" id="KAJ3642019.1"/>
    </source>
</evidence>
<evidence type="ECO:0000256" key="1">
    <source>
        <dbReference type="ARBA" id="ARBA00001971"/>
    </source>
</evidence>
<comment type="similarity">
    <text evidence="5">Belongs to the cytochrome P450 family.</text>
</comment>
<keyword evidence="8" id="KW-0256">Endoplasmic reticulum</keyword>
<dbReference type="InterPro" id="IPR036396">
    <property type="entry name" value="Cyt_P450_sf"/>
</dbReference>
<evidence type="ECO:0000256" key="12">
    <source>
        <dbReference type="ARBA" id="ARBA00023033"/>
    </source>
</evidence>
<evidence type="ECO:0000256" key="7">
    <source>
        <dbReference type="ARBA" id="ARBA00022723"/>
    </source>
</evidence>
<keyword evidence="12" id="KW-0503">Monooxygenase</keyword>
<feature type="coiled-coil region" evidence="15">
    <location>
        <begin position="364"/>
        <end position="395"/>
    </location>
</feature>
<dbReference type="PANTHER" id="PTHR24300:SF403">
    <property type="entry name" value="CYTOCHROME P450 306A1"/>
    <property type="match status" value="1"/>
</dbReference>
<dbReference type="SUPFAM" id="SSF48264">
    <property type="entry name" value="Cytochrome P450"/>
    <property type="match status" value="1"/>
</dbReference>
<dbReference type="PRINTS" id="PR00463">
    <property type="entry name" value="EP450I"/>
</dbReference>
<reference evidence="17" key="1">
    <citation type="journal article" date="2023" name="G3 (Bethesda)">
        <title>Whole genome assemblies of Zophobas morio and Tenebrio molitor.</title>
        <authorList>
            <person name="Kaur S."/>
            <person name="Stinson S.A."/>
            <person name="diCenzo G.C."/>
        </authorList>
    </citation>
    <scope>NUCLEOTIDE SEQUENCE</scope>
    <source>
        <strain evidence="17">QUZm001</strain>
    </source>
</reference>
<keyword evidence="16" id="KW-1133">Transmembrane helix</keyword>
<sequence length="538" mass="61842">MRDVDKHIDLCKLHRNLRETKNDVRYKITNVCFSTNRVIYKIKIKHKMLTTALFVAVATTALFLLCIYIHRKTASLPGPWNLPILGCLHKLDTKLPYLTLTELAQKYGPIYSIKLGLLEAVVISDAKLLKKILVKDEALGRPPMYVFSGVFKGKGIAYAPMHLWRDQRKFVSNFLRTSGAAKFSSKKKTLENIIKKYVEEFMELLNSQGEKTNLNPSEAIGNYVISVASTMFLGKSFNRGDKIRKTLLDSYDKVTKLLAVGGPINFLPFLRFLPQYKHTISSLTKYVEDVHHIQNQCIEMAEKCSSNNSEDEYLNLIEAFFQQKLKCDSEEIYNTEQLQFLLFDVFGASIETTSNTLFWILLYLAKYQNVQNKVRNELNNVLQNKSLQMEDLQNLPYTHATISEVSRIRTVVPLGFPHYALEDIQIENFKIPKGSMILSLLWAIHMDQKFWKNPEEFSPDRFLDDEGRFLQLEAFLPFQTGKRMCVGEELGKMMMFLFVATVVKNFKIEACNSGDVDFSPICGLTLLPKPQELVFIKI</sequence>
<evidence type="ECO:0000256" key="8">
    <source>
        <dbReference type="ARBA" id="ARBA00022824"/>
    </source>
</evidence>
<dbReference type="GO" id="GO:0005789">
    <property type="term" value="C:endoplasmic reticulum membrane"/>
    <property type="evidence" value="ECO:0007669"/>
    <property type="project" value="UniProtKB-SubCell"/>
</dbReference>
<evidence type="ECO:0000256" key="4">
    <source>
        <dbReference type="ARBA" id="ARBA00004406"/>
    </source>
</evidence>
<evidence type="ECO:0000256" key="2">
    <source>
        <dbReference type="ARBA" id="ARBA00003690"/>
    </source>
</evidence>
<evidence type="ECO:0000256" key="11">
    <source>
        <dbReference type="ARBA" id="ARBA00023004"/>
    </source>
</evidence>
<keyword evidence="10" id="KW-0560">Oxidoreductase</keyword>
<dbReference type="GO" id="GO:0016712">
    <property type="term" value="F:oxidoreductase activity, acting on paired donors, with incorporation or reduction of molecular oxygen, reduced flavin or flavoprotein as one donor, and incorporation of one atom of oxygen"/>
    <property type="evidence" value="ECO:0007669"/>
    <property type="project" value="TreeGrafter"/>
</dbReference>
<feature type="binding site" description="axial binding residue" evidence="14">
    <location>
        <position position="485"/>
    </location>
    <ligand>
        <name>heme</name>
        <dbReference type="ChEBI" id="CHEBI:30413"/>
    </ligand>
    <ligandPart>
        <name>Fe</name>
        <dbReference type="ChEBI" id="CHEBI:18248"/>
    </ligandPart>
</feature>
<dbReference type="FunFam" id="1.10.630.10:FF:000238">
    <property type="entry name" value="Cytochrome P450 2A6"/>
    <property type="match status" value="1"/>
</dbReference>
<comment type="subcellular location">
    <subcellularLocation>
        <location evidence="4">Endoplasmic reticulum membrane</location>
        <topology evidence="4">Peripheral membrane protein</topology>
    </subcellularLocation>
    <subcellularLocation>
        <location evidence="3">Microsome membrane</location>
        <topology evidence="3">Peripheral membrane protein</topology>
    </subcellularLocation>
</comment>
<evidence type="ECO:0000256" key="10">
    <source>
        <dbReference type="ARBA" id="ARBA00023002"/>
    </source>
</evidence>
<keyword evidence="16" id="KW-0812">Transmembrane</keyword>
<dbReference type="InterPro" id="IPR001128">
    <property type="entry name" value="Cyt_P450"/>
</dbReference>
<evidence type="ECO:0008006" key="19">
    <source>
        <dbReference type="Google" id="ProtNLM"/>
    </source>
</evidence>
<keyword evidence="15" id="KW-0175">Coiled coil</keyword>
<dbReference type="GO" id="GO:0008395">
    <property type="term" value="F:steroid hydroxylase activity"/>
    <property type="evidence" value="ECO:0007669"/>
    <property type="project" value="TreeGrafter"/>
</dbReference>
<accession>A0AA38HQZ5</accession>
<proteinExistence type="inferred from homology"/>
<organism evidence="17 18">
    <name type="scientific">Zophobas morio</name>
    <dbReference type="NCBI Taxonomy" id="2755281"/>
    <lineage>
        <taxon>Eukaryota</taxon>
        <taxon>Metazoa</taxon>
        <taxon>Ecdysozoa</taxon>
        <taxon>Arthropoda</taxon>
        <taxon>Hexapoda</taxon>
        <taxon>Insecta</taxon>
        <taxon>Pterygota</taxon>
        <taxon>Neoptera</taxon>
        <taxon>Endopterygota</taxon>
        <taxon>Coleoptera</taxon>
        <taxon>Polyphaga</taxon>
        <taxon>Cucujiformia</taxon>
        <taxon>Tenebrionidae</taxon>
        <taxon>Zophobas</taxon>
    </lineage>
</organism>
<dbReference type="GO" id="GO:0005506">
    <property type="term" value="F:iron ion binding"/>
    <property type="evidence" value="ECO:0007669"/>
    <property type="project" value="InterPro"/>
</dbReference>
<comment type="cofactor">
    <cofactor evidence="1 14">
        <name>heme</name>
        <dbReference type="ChEBI" id="CHEBI:30413"/>
    </cofactor>
</comment>
<keyword evidence="7 14" id="KW-0479">Metal-binding</keyword>
<dbReference type="GO" id="GO:0006805">
    <property type="term" value="P:xenobiotic metabolic process"/>
    <property type="evidence" value="ECO:0007669"/>
    <property type="project" value="TreeGrafter"/>
</dbReference>
<dbReference type="InterPro" id="IPR002401">
    <property type="entry name" value="Cyt_P450_E_grp-I"/>
</dbReference>
<keyword evidence="13 16" id="KW-0472">Membrane</keyword>